<evidence type="ECO:0000313" key="2">
    <source>
        <dbReference type="EMBL" id="MBP2180209.1"/>
    </source>
</evidence>
<sequence>MISAPEELDAAAILAVAEGKRVELAPELLASVAANRALVLDALTAAARPVYGVNTGMGRMVDVVLSAEEQATHQRRLLIGRAVGGPPWLPERDVRAVFAVRLRGMLLPSTGASAEAVSFLVDRLGDGFVPAVPGDGIGCAGEIIPLSHAFQTFLGIGRMLDGQPAAEALEVRGVEPYVPGPKEGLTFIQGAPIATAHAILRGAEAKQVVDLVAAAEFPVRPGTVQPPVSVRVGARATAHARRVLAELADEVERAFAVTDSPAFVDGGFVSTDAFHAADLGLRMDAVSAALAHLGEISVQRLHRLLDERFSGLNPQLAVVPGPQTGLTPLHKRAVGELHALRRLATPATLGSIDTSNGQEDVQAFACAAGEQLREAVERLLTITVCEHIGLAQAAFLRGEPNGLIEPLTEDRPLGPEIEELVRKWSPWRDWGARSSA</sequence>
<keyword evidence="1 2" id="KW-0456">Lyase</keyword>
<keyword evidence="3" id="KW-1185">Reference proteome</keyword>
<dbReference type="PANTHER" id="PTHR10362">
    <property type="entry name" value="HISTIDINE AMMONIA-LYASE"/>
    <property type="match status" value="1"/>
</dbReference>
<dbReference type="EMBL" id="JAGGMS010000001">
    <property type="protein sequence ID" value="MBP2180209.1"/>
    <property type="molecule type" value="Genomic_DNA"/>
</dbReference>
<proteinExistence type="predicted"/>
<comment type="caution">
    <text evidence="2">The sequence shown here is derived from an EMBL/GenBank/DDBJ whole genome shotgun (WGS) entry which is preliminary data.</text>
</comment>
<protein>
    <submittedName>
        <fullName evidence="2">Histidine ammonia-lyase</fullName>
        <ecNumber evidence="2">4.3.1.3</ecNumber>
    </submittedName>
</protein>
<dbReference type="InterPro" id="IPR008948">
    <property type="entry name" value="L-Aspartase-like"/>
</dbReference>
<dbReference type="EC" id="4.3.1.3" evidence="2"/>
<dbReference type="RefSeq" id="WP_209663813.1">
    <property type="nucleotide sequence ID" value="NZ_JAGGMS010000001.1"/>
</dbReference>
<dbReference type="Proteomes" id="UP000741013">
    <property type="component" value="Unassembled WGS sequence"/>
</dbReference>
<dbReference type="Gene3D" id="1.20.200.10">
    <property type="entry name" value="Fumarase/aspartase (Central domain)"/>
    <property type="match status" value="1"/>
</dbReference>
<dbReference type="GO" id="GO:0004397">
    <property type="term" value="F:histidine ammonia-lyase activity"/>
    <property type="evidence" value="ECO:0007669"/>
    <property type="project" value="UniProtKB-EC"/>
</dbReference>
<accession>A0ABS4PLA5</accession>
<evidence type="ECO:0000256" key="1">
    <source>
        <dbReference type="ARBA" id="ARBA00023239"/>
    </source>
</evidence>
<organism evidence="2 3">
    <name type="scientific">Amycolatopsis magusensis</name>
    <dbReference type="NCBI Taxonomy" id="882444"/>
    <lineage>
        <taxon>Bacteria</taxon>
        <taxon>Bacillati</taxon>
        <taxon>Actinomycetota</taxon>
        <taxon>Actinomycetes</taxon>
        <taxon>Pseudonocardiales</taxon>
        <taxon>Pseudonocardiaceae</taxon>
        <taxon>Amycolatopsis</taxon>
    </lineage>
</organism>
<evidence type="ECO:0000313" key="3">
    <source>
        <dbReference type="Proteomes" id="UP000741013"/>
    </source>
</evidence>
<dbReference type="SUPFAM" id="SSF48557">
    <property type="entry name" value="L-aspartase-like"/>
    <property type="match status" value="1"/>
</dbReference>
<reference evidence="2 3" key="1">
    <citation type="submission" date="2021-03" db="EMBL/GenBank/DDBJ databases">
        <title>Sequencing the genomes of 1000 actinobacteria strains.</title>
        <authorList>
            <person name="Klenk H.-P."/>
        </authorList>
    </citation>
    <scope>NUCLEOTIDE SEQUENCE [LARGE SCALE GENOMIC DNA]</scope>
    <source>
        <strain evidence="2 3">DSM 45510</strain>
    </source>
</reference>
<dbReference type="Gene3D" id="1.10.275.10">
    <property type="entry name" value="Fumarase/aspartase (N-terminal domain)"/>
    <property type="match status" value="1"/>
</dbReference>
<name>A0ABS4PLA5_9PSEU</name>
<dbReference type="InterPro" id="IPR024083">
    <property type="entry name" value="Fumarase/histidase_N"/>
</dbReference>
<gene>
    <name evidence="2" type="ORF">JOM49_001735</name>
</gene>
<dbReference type="InterPro" id="IPR001106">
    <property type="entry name" value="Aromatic_Lyase"/>
</dbReference>
<dbReference type="Pfam" id="PF00221">
    <property type="entry name" value="Lyase_aromatic"/>
    <property type="match status" value="1"/>
</dbReference>